<evidence type="ECO:0000313" key="2">
    <source>
        <dbReference type="EMBL" id="GJT73840.1"/>
    </source>
</evidence>
<proteinExistence type="predicted"/>
<feature type="compositionally biased region" description="Basic and acidic residues" evidence="1">
    <location>
        <begin position="156"/>
        <end position="179"/>
    </location>
</feature>
<reference evidence="2" key="1">
    <citation type="journal article" date="2022" name="Int. J. Mol. Sci.">
        <title>Draft Genome of Tanacetum Coccineum: Genomic Comparison of Closely Related Tanacetum-Family Plants.</title>
        <authorList>
            <person name="Yamashiro T."/>
            <person name="Shiraishi A."/>
            <person name="Nakayama K."/>
            <person name="Satake H."/>
        </authorList>
    </citation>
    <scope>NUCLEOTIDE SEQUENCE</scope>
</reference>
<keyword evidence="3" id="KW-1185">Reference proteome</keyword>
<evidence type="ECO:0000256" key="1">
    <source>
        <dbReference type="SAM" id="MobiDB-lite"/>
    </source>
</evidence>
<accession>A0ABQ5GED4</accession>
<dbReference type="EMBL" id="BQNB010018388">
    <property type="protein sequence ID" value="GJT73840.1"/>
    <property type="molecule type" value="Genomic_DNA"/>
</dbReference>
<feature type="compositionally biased region" description="Polar residues" evidence="1">
    <location>
        <begin position="202"/>
        <end position="222"/>
    </location>
</feature>
<dbReference type="Proteomes" id="UP001151760">
    <property type="component" value="Unassembled WGS sequence"/>
</dbReference>
<name>A0ABQ5GED4_9ASTR</name>
<feature type="compositionally biased region" description="Acidic residues" evidence="1">
    <location>
        <begin position="180"/>
        <end position="199"/>
    </location>
</feature>
<sequence length="335" mass="38708">MARNETTWKGLWLPCEPSDGIKSIPCLPECKIVGQILLDHPLSYALTVTANVPSVYLQQFWKTVSKKKNAIQYPRFTKLICVDFMKKFPNIPQRIDEDYHSIKDDIPLVSVYTTGNVLVRGMLIMDEFLTKEIRVTDDFKEYEMVFMIHVCEGEKDEQSYDDSDNRLEPGSHKENPQHVDDDDDKEEEKVDDQEGDEIGSLETMTEEMQTPIPTTLRSPRINLSSDKNITQELTDTVSLSTPTTSKDAHSKRCISSKYIHLPGALHRMYRHQGYMIKNMERKCVTTYYFWKTHKKVDQVLHEIVPQLAERATNDLIENNLKPCIAATIIEDRDAF</sequence>
<comment type="caution">
    <text evidence="2">The sequence shown here is derived from an EMBL/GenBank/DDBJ whole genome shotgun (WGS) entry which is preliminary data.</text>
</comment>
<gene>
    <name evidence="2" type="ORF">Tco_1033126</name>
</gene>
<feature type="region of interest" description="Disordered" evidence="1">
    <location>
        <begin position="156"/>
        <end position="222"/>
    </location>
</feature>
<protein>
    <submittedName>
        <fullName evidence="2">Uncharacterized protein</fullName>
    </submittedName>
</protein>
<reference evidence="2" key="2">
    <citation type="submission" date="2022-01" db="EMBL/GenBank/DDBJ databases">
        <authorList>
            <person name="Yamashiro T."/>
            <person name="Shiraishi A."/>
            <person name="Satake H."/>
            <person name="Nakayama K."/>
        </authorList>
    </citation>
    <scope>NUCLEOTIDE SEQUENCE</scope>
</reference>
<organism evidence="2 3">
    <name type="scientific">Tanacetum coccineum</name>
    <dbReference type="NCBI Taxonomy" id="301880"/>
    <lineage>
        <taxon>Eukaryota</taxon>
        <taxon>Viridiplantae</taxon>
        <taxon>Streptophyta</taxon>
        <taxon>Embryophyta</taxon>
        <taxon>Tracheophyta</taxon>
        <taxon>Spermatophyta</taxon>
        <taxon>Magnoliopsida</taxon>
        <taxon>eudicotyledons</taxon>
        <taxon>Gunneridae</taxon>
        <taxon>Pentapetalae</taxon>
        <taxon>asterids</taxon>
        <taxon>campanulids</taxon>
        <taxon>Asterales</taxon>
        <taxon>Asteraceae</taxon>
        <taxon>Asteroideae</taxon>
        <taxon>Anthemideae</taxon>
        <taxon>Anthemidinae</taxon>
        <taxon>Tanacetum</taxon>
    </lineage>
</organism>
<evidence type="ECO:0000313" key="3">
    <source>
        <dbReference type="Proteomes" id="UP001151760"/>
    </source>
</evidence>